<dbReference type="AlphaFoldDB" id="A0A484MDV2"/>
<dbReference type="PANTHER" id="PTHR10492">
    <property type="match status" value="1"/>
</dbReference>
<feature type="domain" description="DNA helicase Pif1-like 2B" evidence="2">
    <location>
        <begin position="110"/>
        <end position="152"/>
    </location>
</feature>
<accession>A0A484MDV2</accession>
<dbReference type="Proteomes" id="UP000595140">
    <property type="component" value="Unassembled WGS sequence"/>
</dbReference>
<dbReference type="OrthoDB" id="1305907at2759"/>
<dbReference type="PANTHER" id="PTHR10492:SF93">
    <property type="entry name" value="ATP-DEPENDENT DNA HELICASE"/>
    <property type="match status" value="1"/>
</dbReference>
<sequence>MGNGTLPTKALPDEDEATWIEIPQQHYIPGHSTDMSTLIATTYPNFLEKWNDENYLKERAILTPLNTTAEDINQDMYKLLPGEEKAYTSCDEICQASQDSDAHEIGYPTEFLNTLTFPGMPNHLLTLKCGTPVLLLKNINPTLVLCNGTRLIGTDRLQPNQREANCSMTLYCKTPYSNTISGYTNMLYKTICIFAR</sequence>
<protein>
    <recommendedName>
        <fullName evidence="2">DNA helicase Pif1-like 2B domain-containing protein</fullName>
    </recommendedName>
</protein>
<evidence type="ECO:0000256" key="1">
    <source>
        <dbReference type="ARBA" id="ARBA00004474"/>
    </source>
</evidence>
<evidence type="ECO:0000313" key="3">
    <source>
        <dbReference type="EMBL" id="VFQ87111.1"/>
    </source>
</evidence>
<comment type="subcellular location">
    <subcellularLocation>
        <location evidence="1">Plastid</location>
    </subcellularLocation>
</comment>
<evidence type="ECO:0000259" key="2">
    <source>
        <dbReference type="Pfam" id="PF21530"/>
    </source>
</evidence>
<reference evidence="3 4" key="1">
    <citation type="submission" date="2018-04" db="EMBL/GenBank/DDBJ databases">
        <authorList>
            <person name="Vogel A."/>
        </authorList>
    </citation>
    <scope>NUCLEOTIDE SEQUENCE [LARGE SCALE GENOMIC DNA]</scope>
</reference>
<gene>
    <name evidence="3" type="ORF">CCAM_LOCUS28887</name>
</gene>
<dbReference type="InterPro" id="IPR049163">
    <property type="entry name" value="Pif1-like_2B_dom"/>
</dbReference>
<keyword evidence="4" id="KW-1185">Reference proteome</keyword>
<dbReference type="Pfam" id="PF21530">
    <property type="entry name" value="Pif1_2B_dom"/>
    <property type="match status" value="1"/>
</dbReference>
<organism evidence="3 4">
    <name type="scientific">Cuscuta campestris</name>
    <dbReference type="NCBI Taxonomy" id="132261"/>
    <lineage>
        <taxon>Eukaryota</taxon>
        <taxon>Viridiplantae</taxon>
        <taxon>Streptophyta</taxon>
        <taxon>Embryophyta</taxon>
        <taxon>Tracheophyta</taxon>
        <taxon>Spermatophyta</taxon>
        <taxon>Magnoliopsida</taxon>
        <taxon>eudicotyledons</taxon>
        <taxon>Gunneridae</taxon>
        <taxon>Pentapetalae</taxon>
        <taxon>asterids</taxon>
        <taxon>lamiids</taxon>
        <taxon>Solanales</taxon>
        <taxon>Convolvulaceae</taxon>
        <taxon>Cuscuteae</taxon>
        <taxon>Cuscuta</taxon>
        <taxon>Cuscuta subgen. Grammica</taxon>
        <taxon>Cuscuta sect. Cleistogrammica</taxon>
    </lineage>
</organism>
<evidence type="ECO:0000313" key="4">
    <source>
        <dbReference type="Proteomes" id="UP000595140"/>
    </source>
</evidence>
<dbReference type="SUPFAM" id="SSF52540">
    <property type="entry name" value="P-loop containing nucleoside triphosphate hydrolases"/>
    <property type="match status" value="1"/>
</dbReference>
<dbReference type="EMBL" id="OOIL02003346">
    <property type="protein sequence ID" value="VFQ87111.1"/>
    <property type="molecule type" value="Genomic_DNA"/>
</dbReference>
<name>A0A484MDV2_9ASTE</name>
<proteinExistence type="predicted"/>
<dbReference type="GO" id="GO:0009536">
    <property type="term" value="C:plastid"/>
    <property type="evidence" value="ECO:0007669"/>
    <property type="project" value="UniProtKB-SubCell"/>
</dbReference>
<dbReference type="InterPro" id="IPR027417">
    <property type="entry name" value="P-loop_NTPase"/>
</dbReference>